<dbReference type="PANTHER" id="PTHR34472">
    <property type="entry name" value="SULFUR CARRIER PROTEIN THIS"/>
    <property type="match status" value="1"/>
</dbReference>
<keyword evidence="2" id="KW-1185">Reference proteome</keyword>
<dbReference type="InterPro" id="IPR010035">
    <property type="entry name" value="Thi_S"/>
</dbReference>
<dbReference type="SUPFAM" id="SSF54285">
    <property type="entry name" value="MoaD/ThiS"/>
    <property type="match status" value="1"/>
</dbReference>
<gene>
    <name evidence="1" type="ORF">GCM10007071_00130</name>
</gene>
<dbReference type="NCBIfam" id="TIGR01683">
    <property type="entry name" value="thiS"/>
    <property type="match status" value="1"/>
</dbReference>
<dbReference type="PANTHER" id="PTHR34472:SF1">
    <property type="entry name" value="SULFUR CARRIER PROTEIN THIS"/>
    <property type="match status" value="1"/>
</dbReference>
<organism evidence="1 2">
    <name type="scientific">Marinobacter zhanjiangensis</name>
    <dbReference type="NCBI Taxonomy" id="578215"/>
    <lineage>
        <taxon>Bacteria</taxon>
        <taxon>Pseudomonadati</taxon>
        <taxon>Pseudomonadota</taxon>
        <taxon>Gammaproteobacteria</taxon>
        <taxon>Pseudomonadales</taxon>
        <taxon>Marinobacteraceae</taxon>
        <taxon>Marinobacter</taxon>
    </lineage>
</organism>
<comment type="caution">
    <text evidence="1">The sequence shown here is derived from an EMBL/GenBank/DDBJ whole genome shotgun (WGS) entry which is preliminary data.</text>
</comment>
<dbReference type="Gene3D" id="3.10.20.30">
    <property type="match status" value="1"/>
</dbReference>
<evidence type="ECO:0000313" key="2">
    <source>
        <dbReference type="Proteomes" id="UP000601597"/>
    </source>
</evidence>
<dbReference type="CDD" id="cd00565">
    <property type="entry name" value="Ubl_ThiS"/>
    <property type="match status" value="1"/>
</dbReference>
<dbReference type="EMBL" id="BMXV01000001">
    <property type="protein sequence ID" value="GGY58030.1"/>
    <property type="molecule type" value="Genomic_DNA"/>
</dbReference>
<sequence>MNVILNGDHRELPDQATLQWLIEDLGLAGKRLAIEVNEEIVPRSQYGDYRLKDGDRVEVVHAIGGG</sequence>
<dbReference type="InterPro" id="IPR012675">
    <property type="entry name" value="Beta-grasp_dom_sf"/>
</dbReference>
<accession>A0ABQ3AK71</accession>
<evidence type="ECO:0000313" key="1">
    <source>
        <dbReference type="EMBL" id="GGY58030.1"/>
    </source>
</evidence>
<dbReference type="InterPro" id="IPR003749">
    <property type="entry name" value="ThiS/MoaD-like"/>
</dbReference>
<dbReference type="InterPro" id="IPR016155">
    <property type="entry name" value="Mopterin_synth/thiamin_S_b"/>
</dbReference>
<name>A0ABQ3AK71_9GAMM</name>
<reference evidence="2" key="1">
    <citation type="journal article" date="2019" name="Int. J. Syst. Evol. Microbiol.">
        <title>The Global Catalogue of Microorganisms (GCM) 10K type strain sequencing project: providing services to taxonomists for standard genome sequencing and annotation.</title>
        <authorList>
            <consortium name="The Broad Institute Genomics Platform"/>
            <consortium name="The Broad Institute Genome Sequencing Center for Infectious Disease"/>
            <person name="Wu L."/>
            <person name="Ma J."/>
        </authorList>
    </citation>
    <scope>NUCLEOTIDE SEQUENCE [LARGE SCALE GENOMIC DNA]</scope>
    <source>
        <strain evidence="2">KCTC 22280</strain>
    </source>
</reference>
<proteinExistence type="predicted"/>
<dbReference type="Proteomes" id="UP000601597">
    <property type="component" value="Unassembled WGS sequence"/>
</dbReference>
<dbReference type="Pfam" id="PF02597">
    <property type="entry name" value="ThiS"/>
    <property type="match status" value="1"/>
</dbReference>
<protein>
    <submittedName>
        <fullName evidence="1">Sulfur carrier protein ThiS</fullName>
    </submittedName>
</protein>
<dbReference type="RefSeq" id="WP_189571031.1">
    <property type="nucleotide sequence ID" value="NZ_BMXV01000001.1"/>
</dbReference>